<feature type="region of interest" description="Disordered" evidence="1">
    <location>
        <begin position="38"/>
        <end position="62"/>
    </location>
</feature>
<dbReference type="PANTHER" id="PTHR40128">
    <property type="entry name" value="EXPRESSED PROTEIN"/>
    <property type="match status" value="1"/>
</dbReference>
<proteinExistence type="predicted"/>
<dbReference type="EMBL" id="JAPDRL010000060">
    <property type="protein sequence ID" value="KAJ9661123.1"/>
    <property type="molecule type" value="Genomic_DNA"/>
</dbReference>
<dbReference type="PANTHER" id="PTHR40128:SF1">
    <property type="entry name" value="PHYTANOYL-COA HYDROXYLASE"/>
    <property type="match status" value="1"/>
</dbReference>
<organism evidence="2 3">
    <name type="scientific">Coniosporium apollinis</name>
    <dbReference type="NCBI Taxonomy" id="61459"/>
    <lineage>
        <taxon>Eukaryota</taxon>
        <taxon>Fungi</taxon>
        <taxon>Dikarya</taxon>
        <taxon>Ascomycota</taxon>
        <taxon>Pezizomycotina</taxon>
        <taxon>Dothideomycetes</taxon>
        <taxon>Dothideomycetes incertae sedis</taxon>
        <taxon>Coniosporium</taxon>
    </lineage>
</organism>
<dbReference type="SUPFAM" id="SSF51197">
    <property type="entry name" value="Clavaminate synthase-like"/>
    <property type="match status" value="1"/>
</dbReference>
<reference evidence="2" key="1">
    <citation type="submission" date="2022-10" db="EMBL/GenBank/DDBJ databases">
        <title>Culturing micro-colonial fungi from biological soil crusts in the Mojave desert and describing Neophaeococcomyces mojavensis, and introducing the new genera and species Taxawa tesnikishii.</title>
        <authorList>
            <person name="Kurbessoian T."/>
            <person name="Stajich J.E."/>
        </authorList>
    </citation>
    <scope>NUCLEOTIDE SEQUENCE</scope>
    <source>
        <strain evidence="2">TK_1</strain>
    </source>
</reference>
<name>A0ABQ9NPU1_9PEZI</name>
<keyword evidence="3" id="KW-1185">Reference proteome</keyword>
<dbReference type="Gene3D" id="2.60.120.620">
    <property type="entry name" value="q2cbj1_9rhob like domain"/>
    <property type="match status" value="1"/>
</dbReference>
<evidence type="ECO:0008006" key="4">
    <source>
        <dbReference type="Google" id="ProtNLM"/>
    </source>
</evidence>
<sequence length="327" mass="37293">MAPGILVNKATSPPALKQGEASKPDLRAMFRDRETLELHSSGGPIDEDSLGWLEPTSKDTSAEQMRERYNRDGYLWVKGVLPKDDVWKMRETYLEYLPGLTERWMQPGKLRRKFGFQDQNTEYIQRMVAAHSEKWYRDFCAHPDLQAFVKHLTGWEDTTLLERSILRPNVPGGGTTQVHYNQILLRAGPPTSITAWVPIGDCAANGGGLLYLEDSVRVGQQLEREFNKAAESLTEAERISAFNETMMSTGYLERDSGKFSKAWNRRWLCADYEAGDIVLHNPFMIHSSAINEEERGVIRFATDLRYVEAGKPFDTRWMKTWVPGDGL</sequence>
<feature type="region of interest" description="Disordered" evidence="1">
    <location>
        <begin position="1"/>
        <end position="24"/>
    </location>
</feature>
<protein>
    <recommendedName>
        <fullName evidence="4">Phytanoyl-CoA hydroxylase</fullName>
    </recommendedName>
</protein>
<accession>A0ABQ9NPU1</accession>
<evidence type="ECO:0000313" key="3">
    <source>
        <dbReference type="Proteomes" id="UP001172684"/>
    </source>
</evidence>
<dbReference type="Proteomes" id="UP001172684">
    <property type="component" value="Unassembled WGS sequence"/>
</dbReference>
<evidence type="ECO:0000313" key="2">
    <source>
        <dbReference type="EMBL" id="KAJ9661123.1"/>
    </source>
</evidence>
<dbReference type="Pfam" id="PF05721">
    <property type="entry name" value="PhyH"/>
    <property type="match status" value="1"/>
</dbReference>
<evidence type="ECO:0000256" key="1">
    <source>
        <dbReference type="SAM" id="MobiDB-lite"/>
    </source>
</evidence>
<gene>
    <name evidence="2" type="ORF">H2201_006674</name>
</gene>
<dbReference type="InterPro" id="IPR008775">
    <property type="entry name" value="Phytyl_CoA_dOase-like"/>
</dbReference>
<comment type="caution">
    <text evidence="2">The sequence shown here is derived from an EMBL/GenBank/DDBJ whole genome shotgun (WGS) entry which is preliminary data.</text>
</comment>